<dbReference type="AlphaFoldDB" id="A0A3N0YQW8"/>
<evidence type="ECO:0000256" key="1">
    <source>
        <dbReference type="ARBA" id="ARBA00004703"/>
    </source>
</evidence>
<gene>
    <name evidence="8" type="ORF">DPX16_5655</name>
</gene>
<dbReference type="Pfam" id="PF18100">
    <property type="entry name" value="PDE4_UCR"/>
    <property type="match status" value="1"/>
</dbReference>
<keyword evidence="5" id="KW-0114">cAMP</keyword>
<evidence type="ECO:0000256" key="5">
    <source>
        <dbReference type="ARBA" id="ARBA00023149"/>
    </source>
</evidence>
<dbReference type="PANTHER" id="PTHR40141">
    <property type="entry name" value="3',5'-CYCLIC-AMP PHOSPHODIESTERASE-RELATED"/>
    <property type="match status" value="1"/>
</dbReference>
<dbReference type="InterPro" id="IPR040844">
    <property type="entry name" value="PDE4_UCR"/>
</dbReference>
<reference evidence="8 9" key="1">
    <citation type="submission" date="2018-10" db="EMBL/GenBank/DDBJ databases">
        <title>Genome assembly for a Yunnan-Guizhou Plateau 3E fish, Anabarilius grahami (Regan), and its evolutionary and genetic applications.</title>
        <authorList>
            <person name="Jiang W."/>
        </authorList>
    </citation>
    <scope>NUCLEOTIDE SEQUENCE [LARGE SCALE GENOMIC DNA]</scope>
    <source>
        <strain evidence="8">AG-KIZ</strain>
        <tissue evidence="8">Muscle</tissue>
    </source>
</reference>
<dbReference type="EMBL" id="RJVU01031169">
    <property type="protein sequence ID" value="ROL48261.1"/>
    <property type="molecule type" value="Genomic_DNA"/>
</dbReference>
<organism evidence="8 9">
    <name type="scientific">Anabarilius grahami</name>
    <name type="common">Kanglang fish</name>
    <name type="synonym">Barilius grahami</name>
    <dbReference type="NCBI Taxonomy" id="495550"/>
    <lineage>
        <taxon>Eukaryota</taxon>
        <taxon>Metazoa</taxon>
        <taxon>Chordata</taxon>
        <taxon>Craniata</taxon>
        <taxon>Vertebrata</taxon>
        <taxon>Euteleostomi</taxon>
        <taxon>Actinopterygii</taxon>
        <taxon>Neopterygii</taxon>
        <taxon>Teleostei</taxon>
        <taxon>Ostariophysi</taxon>
        <taxon>Cypriniformes</taxon>
        <taxon>Xenocyprididae</taxon>
        <taxon>Xenocypridinae</taxon>
        <taxon>Xenocypridinae incertae sedis</taxon>
        <taxon>Anabarilius</taxon>
    </lineage>
</organism>
<feature type="domain" description="Phosphodiesterase 4 upstream conserved regions (UCR)" evidence="7">
    <location>
        <begin position="125"/>
        <end position="171"/>
    </location>
</feature>
<comment type="caution">
    <text evidence="8">The sequence shown here is derived from an EMBL/GenBank/DDBJ whole genome shotgun (WGS) entry which is preliminary data.</text>
</comment>
<evidence type="ECO:0000256" key="2">
    <source>
        <dbReference type="ARBA" id="ARBA00009517"/>
    </source>
</evidence>
<comment type="pathway">
    <text evidence="1">Purine metabolism; 3',5'-cyclic AMP degradation; AMP from 3',5'-cyclic AMP: step 1/1.</text>
</comment>
<evidence type="ECO:0000256" key="4">
    <source>
        <dbReference type="ARBA" id="ARBA00022801"/>
    </source>
</evidence>
<dbReference type="EC" id="3.1.4.53" evidence="3"/>
<comment type="catalytic activity">
    <reaction evidence="6">
        <text>3',5'-cyclic AMP + H2O = AMP + H(+)</text>
        <dbReference type="Rhea" id="RHEA:25277"/>
        <dbReference type="ChEBI" id="CHEBI:15377"/>
        <dbReference type="ChEBI" id="CHEBI:15378"/>
        <dbReference type="ChEBI" id="CHEBI:58165"/>
        <dbReference type="ChEBI" id="CHEBI:456215"/>
        <dbReference type="EC" id="3.1.4.53"/>
    </reaction>
    <physiologicalReaction direction="left-to-right" evidence="6">
        <dbReference type="Rhea" id="RHEA:25278"/>
    </physiologicalReaction>
</comment>
<dbReference type="GO" id="GO:0006198">
    <property type="term" value="P:cAMP catabolic process"/>
    <property type="evidence" value="ECO:0007669"/>
    <property type="project" value="UniProtKB-UniPathway"/>
</dbReference>
<dbReference type="Proteomes" id="UP000281406">
    <property type="component" value="Unassembled WGS sequence"/>
</dbReference>
<dbReference type="GO" id="GO:0004115">
    <property type="term" value="F:3',5'-cyclic-AMP phosphodiesterase activity"/>
    <property type="evidence" value="ECO:0007669"/>
    <property type="project" value="UniProtKB-EC"/>
</dbReference>
<keyword evidence="4" id="KW-0378">Hydrolase</keyword>
<accession>A0A3N0YQW8</accession>
<protein>
    <recommendedName>
        <fullName evidence="3">3',5'-cyclic-AMP phosphodiesterase</fullName>
        <ecNumber evidence="3">3.1.4.53</ecNumber>
    </recommendedName>
</protein>
<evidence type="ECO:0000313" key="9">
    <source>
        <dbReference type="Proteomes" id="UP000281406"/>
    </source>
</evidence>
<evidence type="ECO:0000313" key="8">
    <source>
        <dbReference type="EMBL" id="ROL48261.1"/>
    </source>
</evidence>
<proteinExistence type="inferred from homology"/>
<dbReference type="OrthoDB" id="6111453at2759"/>
<evidence type="ECO:0000259" key="7">
    <source>
        <dbReference type="Pfam" id="PF18100"/>
    </source>
</evidence>
<evidence type="ECO:0000256" key="6">
    <source>
        <dbReference type="ARBA" id="ARBA00033681"/>
    </source>
</evidence>
<keyword evidence="9" id="KW-1185">Reference proteome</keyword>
<dbReference type="UniPathway" id="UPA00762">
    <property type="reaction ID" value="UER00747"/>
</dbReference>
<evidence type="ECO:0000256" key="3">
    <source>
        <dbReference type="ARBA" id="ARBA00012276"/>
    </source>
</evidence>
<comment type="similarity">
    <text evidence="2">Belongs to the cyclic nucleotide phosphodiesterase family. PDE4 subfamily.</text>
</comment>
<sequence length="245" mass="27659">MTSPGSGLIIQANFVHSQRRESFLYRSDSDYDLSPKSMSRNSSIASDIDTVIHNSYFSNLKAACGNVAAMHTCTHMDVQTRGIMLNRRSVSDTHVLKRTRPVREIGRFFSQPDDRWRSHGDDLIVTPFAQVLASLRTVRNNFAALTNLQQDRTSNKRSPMCNPPPLTKASFTGYQAGFLKAFASARGFCFPRLLSHYYWRSLVYFKTADPLTGDIKSFSETVWQVVALSDLHISDLFEELYGSVV</sequence>
<dbReference type="PANTHER" id="PTHR40141:SF2">
    <property type="entry name" value="3',5'-CYCLIC-AMP PHOSPHODIESTERASE"/>
    <property type="match status" value="1"/>
</dbReference>
<name>A0A3N0YQW8_ANAGA</name>